<dbReference type="AlphaFoldDB" id="A0A8J5R819"/>
<keyword evidence="1" id="KW-0539">Nucleus</keyword>
<keyword evidence="1" id="KW-0805">Transcription regulation</keyword>
<name>A0A8J5R819_9HYME</name>
<evidence type="ECO:0000256" key="2">
    <source>
        <dbReference type="SAM" id="MobiDB-lite"/>
    </source>
</evidence>
<keyword evidence="1" id="KW-0963">Cytoplasm</keyword>
<gene>
    <name evidence="3" type="ORF">G9C98_001961</name>
</gene>
<dbReference type="PANTHER" id="PTHR12979:SF5">
    <property type="entry name" value="CCR4-NOT TRANSCRIPTION COMPLEX SUBUNIT 10"/>
    <property type="match status" value="1"/>
</dbReference>
<reference evidence="3" key="2">
    <citation type="submission" date="2021-04" db="EMBL/GenBank/DDBJ databases">
        <title>Genome-wide patterns of bracovirus chromosomal integration into multiple host tissues during parasitism.</title>
        <authorList>
            <person name="Chebbi M.A.C."/>
        </authorList>
    </citation>
    <scope>NUCLEOTIDE SEQUENCE</scope>
    <source>
        <tissue evidence="3">Whole body</tissue>
    </source>
</reference>
<dbReference type="GO" id="GO:0006402">
    <property type="term" value="P:mRNA catabolic process"/>
    <property type="evidence" value="ECO:0007669"/>
    <property type="project" value="TreeGrafter"/>
</dbReference>
<keyword evidence="1" id="KW-0943">RNA-mediated gene silencing</keyword>
<comment type="function">
    <text evidence="1">Component of the CCR4-NOT complex which is one of the major cellular mRNA deadenylases and is linked to various cellular processes including bulk mRNA degradation, miRNA-mediated repression, translational repression during translational initiation and general transcription regulation.</text>
</comment>
<proteinExistence type="inferred from homology"/>
<dbReference type="SMART" id="SM00028">
    <property type="entry name" value="TPR"/>
    <property type="match status" value="3"/>
</dbReference>
<keyword evidence="1" id="KW-0810">Translation regulation</keyword>
<dbReference type="GO" id="GO:0031047">
    <property type="term" value="P:regulatory ncRNA-mediated gene silencing"/>
    <property type="evidence" value="ECO:0007669"/>
    <property type="project" value="UniProtKB-UniRule"/>
</dbReference>
<evidence type="ECO:0000313" key="3">
    <source>
        <dbReference type="EMBL" id="KAG8040973.1"/>
    </source>
</evidence>
<dbReference type="Proteomes" id="UP000729913">
    <property type="component" value="Unassembled WGS sequence"/>
</dbReference>
<comment type="similarity">
    <text evidence="1">Belongs to the CNOT10 family.</text>
</comment>
<dbReference type="OrthoDB" id="25157at2759"/>
<protein>
    <recommendedName>
        <fullName evidence="1">CCR4-NOT transcription complex subunit 10</fullName>
    </recommendedName>
</protein>
<organism evidence="3 4">
    <name type="scientific">Cotesia typhae</name>
    <dbReference type="NCBI Taxonomy" id="2053667"/>
    <lineage>
        <taxon>Eukaryota</taxon>
        <taxon>Metazoa</taxon>
        <taxon>Ecdysozoa</taxon>
        <taxon>Arthropoda</taxon>
        <taxon>Hexapoda</taxon>
        <taxon>Insecta</taxon>
        <taxon>Pterygota</taxon>
        <taxon>Neoptera</taxon>
        <taxon>Endopterygota</taxon>
        <taxon>Hymenoptera</taxon>
        <taxon>Apocrita</taxon>
        <taxon>Ichneumonoidea</taxon>
        <taxon>Braconidae</taxon>
        <taxon>Microgastrinae</taxon>
        <taxon>Cotesia</taxon>
    </lineage>
</organism>
<dbReference type="InterPro" id="IPR019734">
    <property type="entry name" value="TPR_rpt"/>
</dbReference>
<keyword evidence="1" id="KW-0804">Transcription</keyword>
<comment type="caution">
    <text evidence="3">The sequence shown here is derived from an EMBL/GenBank/DDBJ whole genome shotgun (WGS) entry which is preliminary data.</text>
</comment>
<dbReference type="InterPro" id="IPR039740">
    <property type="entry name" value="CNOT10"/>
</dbReference>
<evidence type="ECO:0000256" key="1">
    <source>
        <dbReference type="RuleBase" id="RU367083"/>
    </source>
</evidence>
<feature type="compositionally biased region" description="Polar residues" evidence="2">
    <location>
        <begin position="113"/>
        <end position="122"/>
    </location>
</feature>
<dbReference type="PANTHER" id="PTHR12979">
    <property type="entry name" value="CCR4-NOT TRANSCRIPTION COMPLEX SUBUNIT 10"/>
    <property type="match status" value="1"/>
</dbReference>
<comment type="subcellular location">
    <subcellularLocation>
        <location evidence="1">Cytoplasm</location>
    </subcellularLocation>
    <subcellularLocation>
        <location evidence="1">Nucleus</location>
    </subcellularLocation>
</comment>
<dbReference type="GO" id="GO:0030014">
    <property type="term" value="C:CCR4-NOT complex"/>
    <property type="evidence" value="ECO:0007669"/>
    <property type="project" value="UniProtKB-UniRule"/>
</dbReference>
<evidence type="ECO:0000313" key="4">
    <source>
        <dbReference type="Proteomes" id="UP000729913"/>
    </source>
</evidence>
<accession>A0A8J5R819</accession>
<dbReference type="GO" id="GO:0017148">
    <property type="term" value="P:negative regulation of translation"/>
    <property type="evidence" value="ECO:0007669"/>
    <property type="project" value="TreeGrafter"/>
</dbReference>
<keyword evidence="4" id="KW-1185">Reference proteome</keyword>
<dbReference type="GO" id="GO:0005737">
    <property type="term" value="C:cytoplasm"/>
    <property type="evidence" value="ECO:0007669"/>
    <property type="project" value="UniProtKB-SubCell"/>
</dbReference>
<sequence length="802" mass="89224">MHKNNNNNNNNNGKANERCEEMSEIEMMTNGCSKDSSNTAIMITEQERDLANSALNEFKKCNYTSCLTFLNKLEALRPKDLKVMHNKIIVEYYKSDLTKTELARKSLKAICGSPSSPVTSSEDAGDTASDGTDDAEKCVMRYNQAVLLYHNRQYDLALHILEKLFSFVEPMEENLAWKVCLFLIELYIQTNRLALALALVNYVENQFICSNVADTKINAASSSSGSINLEKDKDKETCRIILKEKKNDNWLPSNSDSNNEMFRIKLLKYKVRLLLLLQHPKLCKKEWKLLMSLTGNSSPGAEAAGSISTVFLKAHLEYVKGNYAKSMTLLNSCTGSSADLDYKIHGESAGVIYYNNIACVHFARGKPNLAAFYLKRALVENKKAIDAARVKDNNASNSGTDSSAQFLYTLGGGDKHHELMFNLGVALLGANQTTKAFDCFTEAARGCTRLHNSPELWLRMAECCIHCYKPVRFVIRQRPTMRGQRGRCQDLVQKAVGNVGQHRKLILASALNKDSRYHTQSLAYAMPQPTLEFAMLCLKNALFTLSKSPYEEAMDKSAKSMLITPPSSFLSEGNTNAGLLSSGSTLATGIAEDSTTTPMNAGTTIQILQAKWMSEAISLKIAILTASAYVSLCLGDYILALEHARMLLKIDSLPGAYKMLGNLYAAESLIFMDKINEAITHLRLQNLEDISIMMPPVLIPSEDDDADNKNEAKKESSLLVSWFPKSLNTARGILRYNLAVSYAIRGELDKSGETLKQVWLSKGPDCDVPIHVIMLALYIELQLGHDEVARSIVKQHCPQYWA</sequence>
<reference evidence="3" key="1">
    <citation type="submission" date="2020-03" db="EMBL/GenBank/DDBJ databases">
        <authorList>
            <person name="Chebbi M.A."/>
            <person name="Drezen J.M."/>
        </authorList>
    </citation>
    <scope>NUCLEOTIDE SEQUENCE</scope>
    <source>
        <tissue evidence="3">Whole body</tissue>
    </source>
</reference>
<dbReference type="EMBL" id="JAAOIC020000019">
    <property type="protein sequence ID" value="KAG8040973.1"/>
    <property type="molecule type" value="Genomic_DNA"/>
</dbReference>
<feature type="region of interest" description="Disordered" evidence="2">
    <location>
        <begin position="111"/>
        <end position="132"/>
    </location>
</feature>
<dbReference type="GO" id="GO:0005634">
    <property type="term" value="C:nucleus"/>
    <property type="evidence" value="ECO:0007669"/>
    <property type="project" value="UniProtKB-SubCell"/>
</dbReference>